<organism evidence="2 3">
    <name type="scientific">Mycolicibacterium komossense</name>
    <dbReference type="NCBI Taxonomy" id="1779"/>
    <lineage>
        <taxon>Bacteria</taxon>
        <taxon>Bacillati</taxon>
        <taxon>Actinomycetota</taxon>
        <taxon>Actinomycetes</taxon>
        <taxon>Mycobacteriales</taxon>
        <taxon>Mycobacteriaceae</taxon>
        <taxon>Mycolicibacterium</taxon>
    </lineage>
</organism>
<feature type="transmembrane region" description="Helical" evidence="1">
    <location>
        <begin position="224"/>
        <end position="242"/>
    </location>
</feature>
<evidence type="ECO:0000313" key="2">
    <source>
        <dbReference type="EMBL" id="MCV7229665.1"/>
    </source>
</evidence>
<keyword evidence="1" id="KW-0472">Membrane</keyword>
<keyword evidence="3" id="KW-1185">Reference proteome</keyword>
<feature type="transmembrane region" description="Helical" evidence="1">
    <location>
        <begin position="79"/>
        <end position="102"/>
    </location>
</feature>
<dbReference type="EMBL" id="JACKTY010000046">
    <property type="protein sequence ID" value="MCV7229665.1"/>
    <property type="molecule type" value="Genomic_DNA"/>
</dbReference>
<dbReference type="RefSeq" id="WP_264070924.1">
    <property type="nucleotide sequence ID" value="NZ_JACKTY010000046.1"/>
</dbReference>
<dbReference type="Proteomes" id="UP001526201">
    <property type="component" value="Unassembled WGS sequence"/>
</dbReference>
<name>A0ABT3CJJ0_9MYCO</name>
<feature type="transmembrane region" description="Helical" evidence="1">
    <location>
        <begin position="174"/>
        <end position="198"/>
    </location>
</feature>
<keyword evidence="1" id="KW-0812">Transmembrane</keyword>
<feature type="transmembrane region" description="Helical" evidence="1">
    <location>
        <begin position="43"/>
        <end position="67"/>
    </location>
</feature>
<keyword evidence="1" id="KW-1133">Transmembrane helix</keyword>
<evidence type="ECO:0000313" key="3">
    <source>
        <dbReference type="Proteomes" id="UP001526201"/>
    </source>
</evidence>
<feature type="transmembrane region" description="Helical" evidence="1">
    <location>
        <begin position="122"/>
        <end position="144"/>
    </location>
</feature>
<evidence type="ECO:0000256" key="1">
    <source>
        <dbReference type="SAM" id="Phobius"/>
    </source>
</evidence>
<protein>
    <submittedName>
        <fullName evidence="2">Uncharacterized protein</fullName>
    </submittedName>
</protein>
<reference evidence="2 3" key="1">
    <citation type="journal article" date="2022" name="BMC Genomics">
        <title>Comparative genome analysis of mycobacteria focusing on tRNA and non-coding RNA.</title>
        <authorList>
            <person name="Behra P.R.K."/>
            <person name="Pettersson B.M.F."/>
            <person name="Ramesh M."/>
            <person name="Das S."/>
            <person name="Dasgupta S."/>
            <person name="Kirsebom L.A."/>
        </authorList>
    </citation>
    <scope>NUCLEOTIDE SEQUENCE [LARGE SCALE GENOMIC DNA]</scope>
    <source>
        <strain evidence="2 3">DSM 44078</strain>
    </source>
</reference>
<proteinExistence type="predicted"/>
<accession>A0ABT3CJJ0</accession>
<comment type="caution">
    <text evidence="2">The sequence shown here is derived from an EMBL/GenBank/DDBJ whole genome shotgun (WGS) entry which is preliminary data.</text>
</comment>
<gene>
    <name evidence="2" type="ORF">H7J73_27010</name>
</gene>
<sequence>MSAIAVFFVAVGIADICRRVTDRWWPTLICGPVAALGCALVAGLWHFGDLVLVVVSAAAVVGWVVLCARTERDGTRPTAPLLVFGAAIVILGILSGWASPAAGLVGRWLPWVGLNSIDPTHAVLVVGVVLVQLVTGNQLVRLILGSVGAVRPAGEPQPSDRLKGGRLLGPMERLLILCLGLAGQLAAATAVIAAKGIIRFPELNAQRRDGTDSSGSGIDEVTEYFLVGSFASWLLALAGVGLV</sequence>